<sequence>MPDLATLLCLLAILSCIPATCDAADLMGWRDLPALERARRPRAGAAAALRLSCYLVLIPTLVTLAAALSGGAAC</sequence>
<reference evidence="3 4" key="1">
    <citation type="submission" date="2016-11" db="EMBL/GenBank/DDBJ databases">
        <authorList>
            <person name="Jaros S."/>
            <person name="Januszkiewicz K."/>
            <person name="Wedrychowicz H."/>
        </authorList>
    </citation>
    <scope>NUCLEOTIDE SEQUENCE [LARGE SCALE GENOMIC DNA]</scope>
    <source>
        <strain evidence="3 4">DSM 100565</strain>
    </source>
</reference>
<feature type="chain" id="PRO_5012229296" evidence="2">
    <location>
        <begin position="24"/>
        <end position="74"/>
    </location>
</feature>
<name>A0A1M6EYM8_9RHOB</name>
<keyword evidence="1" id="KW-0812">Transmembrane</keyword>
<feature type="signal peptide" evidence="2">
    <location>
        <begin position="1"/>
        <end position="23"/>
    </location>
</feature>
<keyword evidence="1" id="KW-0472">Membrane</keyword>
<gene>
    <name evidence="3" type="ORF">SAMN05444417_2250</name>
</gene>
<dbReference type="RefSeq" id="WP_073330007.1">
    <property type="nucleotide sequence ID" value="NZ_FQYO01000003.1"/>
</dbReference>
<dbReference type="AlphaFoldDB" id="A0A1M6EYM8"/>
<evidence type="ECO:0000256" key="1">
    <source>
        <dbReference type="SAM" id="Phobius"/>
    </source>
</evidence>
<organism evidence="3 4">
    <name type="scientific">Wenxinia saemankumensis</name>
    <dbReference type="NCBI Taxonomy" id="1447782"/>
    <lineage>
        <taxon>Bacteria</taxon>
        <taxon>Pseudomonadati</taxon>
        <taxon>Pseudomonadota</taxon>
        <taxon>Alphaproteobacteria</taxon>
        <taxon>Rhodobacterales</taxon>
        <taxon>Roseobacteraceae</taxon>
        <taxon>Wenxinia</taxon>
    </lineage>
</organism>
<dbReference type="EMBL" id="FQYO01000003">
    <property type="protein sequence ID" value="SHI90520.1"/>
    <property type="molecule type" value="Genomic_DNA"/>
</dbReference>
<evidence type="ECO:0000313" key="3">
    <source>
        <dbReference type="EMBL" id="SHI90520.1"/>
    </source>
</evidence>
<evidence type="ECO:0000313" key="4">
    <source>
        <dbReference type="Proteomes" id="UP000184292"/>
    </source>
</evidence>
<keyword evidence="4" id="KW-1185">Reference proteome</keyword>
<dbReference type="STRING" id="1447782.SAMN05444417_2250"/>
<keyword evidence="1" id="KW-1133">Transmembrane helix</keyword>
<dbReference type="Proteomes" id="UP000184292">
    <property type="component" value="Unassembled WGS sequence"/>
</dbReference>
<keyword evidence="2" id="KW-0732">Signal</keyword>
<protein>
    <submittedName>
        <fullName evidence="3">Uncharacterized protein</fullName>
    </submittedName>
</protein>
<evidence type="ECO:0000256" key="2">
    <source>
        <dbReference type="SAM" id="SignalP"/>
    </source>
</evidence>
<feature type="transmembrane region" description="Helical" evidence="1">
    <location>
        <begin position="47"/>
        <end position="68"/>
    </location>
</feature>
<proteinExistence type="predicted"/>
<accession>A0A1M6EYM8</accession>